<evidence type="ECO:0000256" key="1">
    <source>
        <dbReference type="SAM" id="Phobius"/>
    </source>
</evidence>
<keyword evidence="1" id="KW-0812">Transmembrane</keyword>
<reference evidence="2" key="1">
    <citation type="journal article" date="2021" name="PeerJ">
        <title>Extensive microbial diversity within the chicken gut microbiome revealed by metagenomics and culture.</title>
        <authorList>
            <person name="Gilroy R."/>
            <person name="Ravi A."/>
            <person name="Getino M."/>
            <person name="Pursley I."/>
            <person name="Horton D.L."/>
            <person name="Alikhan N.F."/>
            <person name="Baker D."/>
            <person name="Gharbi K."/>
            <person name="Hall N."/>
            <person name="Watson M."/>
            <person name="Adriaenssens E.M."/>
            <person name="Foster-Nyarko E."/>
            <person name="Jarju S."/>
            <person name="Secka A."/>
            <person name="Antonio M."/>
            <person name="Oren A."/>
            <person name="Chaudhuri R.R."/>
            <person name="La Ragione R."/>
            <person name="Hildebrand F."/>
            <person name="Pallen M.J."/>
        </authorList>
    </citation>
    <scope>NUCLEOTIDE SEQUENCE</scope>
    <source>
        <strain evidence="2">CHK185-1770</strain>
    </source>
</reference>
<gene>
    <name evidence="2" type="ORF">H9710_06605</name>
</gene>
<organism evidence="2 3">
    <name type="scientific">Candidatus Acutalibacter pullicola</name>
    <dbReference type="NCBI Taxonomy" id="2838417"/>
    <lineage>
        <taxon>Bacteria</taxon>
        <taxon>Bacillati</taxon>
        <taxon>Bacillota</taxon>
        <taxon>Clostridia</taxon>
        <taxon>Eubacteriales</taxon>
        <taxon>Acutalibacteraceae</taxon>
        <taxon>Acutalibacter</taxon>
    </lineage>
</organism>
<accession>A0A9D2SF77</accession>
<comment type="caution">
    <text evidence="2">The sequence shown here is derived from an EMBL/GenBank/DDBJ whole genome shotgun (WGS) entry which is preliminary data.</text>
</comment>
<dbReference type="Proteomes" id="UP000826793">
    <property type="component" value="Unassembled WGS sequence"/>
</dbReference>
<keyword evidence="1" id="KW-1133">Transmembrane helix</keyword>
<evidence type="ECO:0000313" key="3">
    <source>
        <dbReference type="Proteomes" id="UP000826793"/>
    </source>
</evidence>
<sequence length="174" mass="18462">MATFLRKERAVTLVAIVGVCGILLIYLSSFFGGTEAVPEEETASSSGSLAYKEELEADLRRVVTAITGETTPTVVVTLENNGRNLYASDERYTVEQPGGEGETSREERETAHILLEDAQGNQSALTITQTQPEVQGVVVVSQFAGNAAIREKLLEAVCTALHVSSAKVCVTAGG</sequence>
<dbReference type="AlphaFoldDB" id="A0A9D2SF77"/>
<dbReference type="EMBL" id="DWXG01000052">
    <property type="protein sequence ID" value="HJB98234.1"/>
    <property type="molecule type" value="Genomic_DNA"/>
</dbReference>
<keyword evidence="1" id="KW-0472">Membrane</keyword>
<protein>
    <recommendedName>
        <fullName evidence="4">Stage III sporulation protein AG</fullName>
    </recommendedName>
</protein>
<reference evidence="2" key="2">
    <citation type="submission" date="2021-04" db="EMBL/GenBank/DDBJ databases">
        <authorList>
            <person name="Gilroy R."/>
        </authorList>
    </citation>
    <scope>NUCLEOTIDE SEQUENCE</scope>
    <source>
        <strain evidence="2">CHK185-1770</strain>
    </source>
</reference>
<proteinExistence type="predicted"/>
<evidence type="ECO:0000313" key="2">
    <source>
        <dbReference type="EMBL" id="HJB98234.1"/>
    </source>
</evidence>
<evidence type="ECO:0008006" key="4">
    <source>
        <dbReference type="Google" id="ProtNLM"/>
    </source>
</evidence>
<feature type="transmembrane region" description="Helical" evidence="1">
    <location>
        <begin position="12"/>
        <end position="31"/>
    </location>
</feature>
<name>A0A9D2SF77_9FIRM</name>